<dbReference type="GO" id="GO:0005102">
    <property type="term" value="F:signaling receptor binding"/>
    <property type="evidence" value="ECO:0007669"/>
    <property type="project" value="UniProtKB-ARBA"/>
</dbReference>
<dbReference type="GO" id="GO:0016758">
    <property type="term" value="F:hexosyltransferase activity"/>
    <property type="evidence" value="ECO:0007669"/>
    <property type="project" value="UniProtKB-ARBA"/>
</dbReference>
<dbReference type="GO" id="GO:0005764">
    <property type="term" value="C:lysosome"/>
    <property type="evidence" value="ECO:0007669"/>
    <property type="project" value="UniProtKB-ARBA"/>
</dbReference>
<evidence type="ECO:0000256" key="4">
    <source>
        <dbReference type="ARBA" id="ARBA00005382"/>
    </source>
</evidence>
<evidence type="ECO:0000256" key="10">
    <source>
        <dbReference type="ARBA" id="ARBA00050474"/>
    </source>
</evidence>
<dbReference type="InterPro" id="IPR033452">
    <property type="entry name" value="GH30_C"/>
</dbReference>
<evidence type="ECO:0000256" key="3">
    <source>
        <dbReference type="ARBA" id="ARBA00004991"/>
    </source>
</evidence>
<dbReference type="GO" id="GO:0051246">
    <property type="term" value="P:regulation of protein metabolic process"/>
    <property type="evidence" value="ECO:0007669"/>
    <property type="project" value="UniProtKB-ARBA"/>
</dbReference>
<comment type="pathway">
    <text evidence="3">Sphingolipid metabolism.</text>
</comment>
<evidence type="ECO:0000256" key="5">
    <source>
        <dbReference type="ARBA" id="ARBA00012658"/>
    </source>
</evidence>
<dbReference type="GO" id="GO:0010605">
    <property type="term" value="P:negative regulation of macromolecule metabolic process"/>
    <property type="evidence" value="ECO:0007669"/>
    <property type="project" value="UniProtKB-ARBA"/>
</dbReference>
<dbReference type="GO" id="GO:0005774">
    <property type="term" value="C:vacuolar membrane"/>
    <property type="evidence" value="ECO:0007669"/>
    <property type="project" value="UniProtKB-ARBA"/>
</dbReference>
<feature type="chain" id="PRO_5007286646" description="Glucosylceramidase" evidence="13">
    <location>
        <begin position="26"/>
        <end position="518"/>
    </location>
</feature>
<comment type="similarity">
    <text evidence="4 12">Belongs to the glycosyl hydrolase 30 family.</text>
</comment>
<dbReference type="Pfam" id="PF17189">
    <property type="entry name" value="Glyco_hydro_30C"/>
    <property type="match status" value="1"/>
</dbReference>
<dbReference type="GO" id="GO:0007040">
    <property type="term" value="P:lysosome organization"/>
    <property type="evidence" value="ECO:0007669"/>
    <property type="project" value="UniProtKB-ARBA"/>
</dbReference>
<proteinExistence type="inferred from homology"/>
<dbReference type="InterPro" id="IPR017853">
    <property type="entry name" value="GH"/>
</dbReference>
<keyword evidence="9 12" id="KW-0443">Lipid metabolism</keyword>
<dbReference type="PRINTS" id="PR00843">
    <property type="entry name" value="GLHYDRLASE30"/>
</dbReference>
<keyword evidence="6 13" id="KW-0732">Signal</keyword>
<evidence type="ECO:0000256" key="11">
    <source>
        <dbReference type="ARBA" id="ARBA00051345"/>
    </source>
</evidence>
<comment type="pathway">
    <text evidence="2">Lipid metabolism; sphingolipid metabolism.</text>
</comment>
<evidence type="ECO:0000313" key="16">
    <source>
        <dbReference type="EMBL" id="JAP84671.1"/>
    </source>
</evidence>
<keyword evidence="8 12" id="KW-0746">Sphingolipid metabolism</keyword>
<feature type="signal peptide" evidence="13">
    <location>
        <begin position="1"/>
        <end position="25"/>
    </location>
</feature>
<dbReference type="Pfam" id="PF02055">
    <property type="entry name" value="Glyco_hydro_30"/>
    <property type="match status" value="1"/>
</dbReference>
<evidence type="ECO:0000256" key="2">
    <source>
        <dbReference type="ARBA" id="ARBA00004760"/>
    </source>
</evidence>
<name>A0A131Z3G7_RHIAP</name>
<reference evidence="16" key="1">
    <citation type="journal article" date="2016" name="Ticks Tick Borne Dis.">
        <title>De novo assembly and annotation of the salivary gland transcriptome of Rhipicephalus appendiculatus male and female ticks during blood feeding.</title>
        <authorList>
            <person name="de Castro M.H."/>
            <person name="de Klerk D."/>
            <person name="Pienaar R."/>
            <person name="Latif A.A."/>
            <person name="Rees D.J."/>
            <person name="Mans B.J."/>
        </authorList>
    </citation>
    <scope>NUCLEOTIDE SEQUENCE</scope>
    <source>
        <tissue evidence="16">Salivary glands</tissue>
    </source>
</reference>
<comment type="catalytic activity">
    <reaction evidence="10">
        <text>a beta-D-glucosylceramide + H2O = an N-acyl-sphingoid base + D-glucose</text>
        <dbReference type="Rhea" id="RHEA:81447"/>
        <dbReference type="ChEBI" id="CHEBI:4167"/>
        <dbReference type="ChEBI" id="CHEBI:15377"/>
        <dbReference type="ChEBI" id="CHEBI:83264"/>
        <dbReference type="ChEBI" id="CHEBI:83273"/>
    </reaction>
    <physiologicalReaction direction="left-to-right" evidence="10">
        <dbReference type="Rhea" id="RHEA:81448"/>
    </physiologicalReaction>
</comment>
<dbReference type="PANTHER" id="PTHR11069">
    <property type="entry name" value="GLUCOSYLCERAMIDASE"/>
    <property type="match status" value="1"/>
</dbReference>
<dbReference type="SUPFAM" id="SSF51011">
    <property type="entry name" value="Glycosyl hydrolase domain"/>
    <property type="match status" value="1"/>
</dbReference>
<evidence type="ECO:0000259" key="15">
    <source>
        <dbReference type="Pfam" id="PF17189"/>
    </source>
</evidence>
<protein>
    <recommendedName>
        <fullName evidence="5 12">Glucosylceramidase</fullName>
        <ecNumber evidence="5 12">3.2.1.45</ecNumber>
    </recommendedName>
</protein>
<organism evidence="16">
    <name type="scientific">Rhipicephalus appendiculatus</name>
    <name type="common">Brown ear tick</name>
    <dbReference type="NCBI Taxonomy" id="34631"/>
    <lineage>
        <taxon>Eukaryota</taxon>
        <taxon>Metazoa</taxon>
        <taxon>Ecdysozoa</taxon>
        <taxon>Arthropoda</taxon>
        <taxon>Chelicerata</taxon>
        <taxon>Arachnida</taxon>
        <taxon>Acari</taxon>
        <taxon>Parasitiformes</taxon>
        <taxon>Ixodida</taxon>
        <taxon>Ixodoidea</taxon>
        <taxon>Ixodidae</taxon>
        <taxon>Rhipicephalinae</taxon>
        <taxon>Rhipicephalus</taxon>
        <taxon>Rhipicephalus</taxon>
    </lineage>
</organism>
<evidence type="ECO:0000256" key="7">
    <source>
        <dbReference type="ARBA" id="ARBA00022801"/>
    </source>
</evidence>
<keyword evidence="7 12" id="KW-0378">Hydrolase</keyword>
<dbReference type="SUPFAM" id="SSF51445">
    <property type="entry name" value="(Trans)glycosidases"/>
    <property type="match status" value="1"/>
</dbReference>
<dbReference type="GO" id="GO:0006680">
    <property type="term" value="P:glucosylceramide catabolic process"/>
    <property type="evidence" value="ECO:0007669"/>
    <property type="project" value="TreeGrafter"/>
</dbReference>
<dbReference type="EMBL" id="GEDV01003886">
    <property type="protein sequence ID" value="JAP84671.1"/>
    <property type="molecule type" value="Transcribed_RNA"/>
</dbReference>
<dbReference type="InterPro" id="IPR001139">
    <property type="entry name" value="Glyco_hydro_30"/>
</dbReference>
<accession>A0A131Z3G7</accession>
<dbReference type="GO" id="GO:0030163">
    <property type="term" value="P:protein catabolic process"/>
    <property type="evidence" value="ECO:0007669"/>
    <property type="project" value="UniProtKB-ARBA"/>
</dbReference>
<dbReference type="EC" id="3.2.1.45" evidence="5 12"/>
<evidence type="ECO:0000256" key="9">
    <source>
        <dbReference type="ARBA" id="ARBA00023098"/>
    </source>
</evidence>
<dbReference type="GO" id="GO:0042391">
    <property type="term" value="P:regulation of membrane potential"/>
    <property type="evidence" value="ECO:0007669"/>
    <property type="project" value="UniProtKB-ARBA"/>
</dbReference>
<dbReference type="GO" id="GO:0004348">
    <property type="term" value="F:glucosylceramidase activity"/>
    <property type="evidence" value="ECO:0007669"/>
    <property type="project" value="UniProtKB-EC"/>
</dbReference>
<feature type="domain" description="Glycosyl hydrolase family 30 TIM-barrel" evidence="14">
    <location>
        <begin position="100"/>
        <end position="447"/>
    </location>
</feature>
<dbReference type="Gene3D" id="3.20.20.80">
    <property type="entry name" value="Glycosidases"/>
    <property type="match status" value="1"/>
</dbReference>
<dbReference type="GO" id="GO:0016241">
    <property type="term" value="P:regulation of macroautophagy"/>
    <property type="evidence" value="ECO:0007669"/>
    <property type="project" value="UniProtKB-ARBA"/>
</dbReference>
<evidence type="ECO:0000259" key="14">
    <source>
        <dbReference type="Pfam" id="PF02055"/>
    </source>
</evidence>
<dbReference type="GO" id="GO:0006066">
    <property type="term" value="P:alcohol metabolic process"/>
    <property type="evidence" value="ECO:0007669"/>
    <property type="project" value="UniProtKB-ARBA"/>
</dbReference>
<keyword evidence="12" id="KW-0326">Glycosidase</keyword>
<dbReference type="PANTHER" id="PTHR11069:SF23">
    <property type="entry name" value="LYSOSOMAL ACID GLUCOSYLCERAMIDASE"/>
    <property type="match status" value="1"/>
</dbReference>
<dbReference type="GO" id="GO:0008202">
    <property type="term" value="P:steroid metabolic process"/>
    <property type="evidence" value="ECO:0007669"/>
    <property type="project" value="UniProtKB-ARBA"/>
</dbReference>
<dbReference type="GO" id="GO:0006914">
    <property type="term" value="P:autophagy"/>
    <property type="evidence" value="ECO:0007669"/>
    <property type="project" value="UniProtKB-ARBA"/>
</dbReference>
<evidence type="ECO:0000256" key="6">
    <source>
        <dbReference type="ARBA" id="ARBA00022729"/>
    </source>
</evidence>
<evidence type="ECO:0000256" key="12">
    <source>
        <dbReference type="RuleBase" id="RU361188"/>
    </source>
</evidence>
<dbReference type="InterPro" id="IPR033453">
    <property type="entry name" value="Glyco_hydro_30_TIM-barrel"/>
</dbReference>
<evidence type="ECO:0000256" key="8">
    <source>
        <dbReference type="ARBA" id="ARBA00022919"/>
    </source>
</evidence>
<sequence>MGNDLLTTLSTLAVVISVAAPTCWPRNYGFGSNVCVCSTAYCDFIGNIGPLPRGAALAFESSKSGLRFERTVLFRKETDPPDANIVLLVVNPGIRYQEIFGFGGAFTDSVGLNLRQLPTQLQDAIIASYYSPAGIEYSIARIPMASTDFSVRKYTYDDYPDDFSLLNFTLAAEDFYLKIPYMKRAMYMSNRPILFYGSPWSSPAWMKTSNKLEGRGYLRGKPGGPFYKTWAAYFVRFVQAYERLGIPIWGLTVQNEPTAGRVPFYPWQALGFTPTTQRDFIKLDLGPALNMAGYGKLKLMMLDDNRFGIRGWTSVVLSDPEAAKYVHGIAVHWYMDRMVGPRVLDKVHESYPDKFILPSEACTGYTLKGRGVKLGSWERAEEYASDILQDLNHWARGWTDWNLALDTQGGPNWARNFVDSPIIVNATAQEFYKQPMYYALGHFSKFLPRGSVRIDSRLKQGSAKIEYAAFLTPEMAVVVIVLNKSHEKIKLRIIDVYGSASVQNVIEGRSITTFTWRL</sequence>
<evidence type="ECO:0000256" key="1">
    <source>
        <dbReference type="ARBA" id="ARBA00001013"/>
    </source>
</evidence>
<dbReference type="GO" id="GO:0032006">
    <property type="term" value="P:regulation of TOR signaling"/>
    <property type="evidence" value="ECO:0007669"/>
    <property type="project" value="UniProtKB-ARBA"/>
</dbReference>
<feature type="domain" description="Glycosyl hydrolase family 30 beta sandwich" evidence="15">
    <location>
        <begin position="450"/>
        <end position="514"/>
    </location>
</feature>
<dbReference type="FunFam" id="3.20.20.80:FF:000030">
    <property type="entry name" value="Lysosomal acid glucosylceramidase"/>
    <property type="match status" value="1"/>
</dbReference>
<dbReference type="AlphaFoldDB" id="A0A131Z3G7"/>
<comment type="catalytic activity">
    <reaction evidence="11">
        <text>an N-acyl-1-beta-D-glucosyl-15-methylhexadecasphing-4-enine + H2O = an N-acyl-15-methylhexadecasphing-4-enine + D-glucose</text>
        <dbReference type="Rhea" id="RHEA:34755"/>
        <dbReference type="ChEBI" id="CHEBI:4167"/>
        <dbReference type="ChEBI" id="CHEBI:15377"/>
        <dbReference type="ChEBI" id="CHEBI:70815"/>
        <dbReference type="ChEBI" id="CHEBI:70846"/>
    </reaction>
    <physiologicalReaction direction="left-to-right" evidence="11">
        <dbReference type="Rhea" id="RHEA:34756"/>
    </physiologicalReaction>
</comment>
<evidence type="ECO:0000256" key="13">
    <source>
        <dbReference type="SAM" id="SignalP"/>
    </source>
</evidence>
<comment type="catalytic activity">
    <reaction evidence="1">
        <text>a beta-D-glucosyl-(1&lt;-&gt;1')-N-acylsphing-4-enine + H2O = an N-acylsphing-4-enine + D-glucose</text>
        <dbReference type="Rhea" id="RHEA:13269"/>
        <dbReference type="ChEBI" id="CHEBI:4167"/>
        <dbReference type="ChEBI" id="CHEBI:15377"/>
        <dbReference type="ChEBI" id="CHEBI:22801"/>
        <dbReference type="ChEBI" id="CHEBI:52639"/>
        <dbReference type="EC" id="3.2.1.45"/>
    </reaction>
    <physiologicalReaction direction="left-to-right" evidence="1">
        <dbReference type="Rhea" id="RHEA:13270"/>
    </physiologicalReaction>
</comment>